<feature type="transmembrane region" description="Helical" evidence="9">
    <location>
        <begin position="299"/>
        <end position="327"/>
    </location>
</feature>
<evidence type="ECO:0000313" key="11">
    <source>
        <dbReference type="Proteomes" id="UP000070810"/>
    </source>
</evidence>
<evidence type="ECO:0000256" key="5">
    <source>
        <dbReference type="ARBA" id="ARBA00022692"/>
    </source>
</evidence>
<keyword evidence="5 9" id="KW-0812">Transmembrane</keyword>
<evidence type="ECO:0000256" key="7">
    <source>
        <dbReference type="ARBA" id="ARBA00023136"/>
    </source>
</evidence>
<comment type="caution">
    <text evidence="10">The sequence shown here is derived from an EMBL/GenBank/DDBJ whole genome shotgun (WGS) entry which is preliminary data.</text>
</comment>
<accession>A0A147ENN8</accession>
<keyword evidence="4" id="KW-1003">Cell membrane</keyword>
<feature type="transmembrane region" description="Helical" evidence="9">
    <location>
        <begin position="80"/>
        <end position="98"/>
    </location>
</feature>
<dbReference type="EMBL" id="LDRK01000028">
    <property type="protein sequence ID" value="KTR86101.1"/>
    <property type="molecule type" value="Genomic_DNA"/>
</dbReference>
<dbReference type="PANTHER" id="PTHR21716:SF53">
    <property type="entry name" value="PERMEASE PERM-RELATED"/>
    <property type="match status" value="1"/>
</dbReference>
<feature type="transmembrane region" description="Helical" evidence="9">
    <location>
        <begin position="110"/>
        <end position="134"/>
    </location>
</feature>
<dbReference type="RefSeq" id="WP_058593720.1">
    <property type="nucleotide sequence ID" value="NZ_LDRK01000028.1"/>
</dbReference>
<dbReference type="OrthoDB" id="4016357at2"/>
<keyword evidence="3" id="KW-0813">Transport</keyword>
<dbReference type="PANTHER" id="PTHR21716">
    <property type="entry name" value="TRANSMEMBRANE PROTEIN"/>
    <property type="match status" value="1"/>
</dbReference>
<protein>
    <submittedName>
        <fullName evidence="10">Membrane protein</fullName>
    </submittedName>
</protein>
<dbReference type="PATRIC" id="fig|1079994.3.peg.1346"/>
<dbReference type="Pfam" id="PF01594">
    <property type="entry name" value="AI-2E_transport"/>
    <property type="match status" value="1"/>
</dbReference>
<comment type="similarity">
    <text evidence="2">Belongs to the autoinducer-2 exporter (AI-2E) (TC 2.A.86) family.</text>
</comment>
<evidence type="ECO:0000313" key="10">
    <source>
        <dbReference type="EMBL" id="KTR86101.1"/>
    </source>
</evidence>
<evidence type="ECO:0000256" key="2">
    <source>
        <dbReference type="ARBA" id="ARBA00009773"/>
    </source>
</evidence>
<feature type="transmembrane region" description="Helical" evidence="9">
    <location>
        <begin position="188"/>
        <end position="216"/>
    </location>
</feature>
<dbReference type="GO" id="GO:0055085">
    <property type="term" value="P:transmembrane transport"/>
    <property type="evidence" value="ECO:0007669"/>
    <property type="project" value="TreeGrafter"/>
</dbReference>
<gene>
    <name evidence="10" type="ORF">NS354_06275</name>
</gene>
<dbReference type="InterPro" id="IPR002549">
    <property type="entry name" value="AI-2E-like"/>
</dbReference>
<reference evidence="10 11" key="1">
    <citation type="journal article" date="2016" name="Front. Microbiol.">
        <title>Genomic Resource of Rice Seed Associated Bacteria.</title>
        <authorList>
            <person name="Midha S."/>
            <person name="Bansal K."/>
            <person name="Sharma S."/>
            <person name="Kumar N."/>
            <person name="Patil P.P."/>
            <person name="Chaudhry V."/>
            <person name="Patil P.B."/>
        </authorList>
    </citation>
    <scope>NUCLEOTIDE SEQUENCE [LARGE SCALE GENOMIC DNA]</scope>
    <source>
        <strain evidence="10 11">NS354</strain>
    </source>
</reference>
<keyword evidence="11" id="KW-1185">Reference proteome</keyword>
<dbReference type="GO" id="GO:0005886">
    <property type="term" value="C:plasma membrane"/>
    <property type="evidence" value="ECO:0007669"/>
    <property type="project" value="UniProtKB-SubCell"/>
</dbReference>
<evidence type="ECO:0000256" key="8">
    <source>
        <dbReference type="SAM" id="MobiDB-lite"/>
    </source>
</evidence>
<dbReference type="AlphaFoldDB" id="A0A147ENN8"/>
<dbReference type="Proteomes" id="UP000070810">
    <property type="component" value="Unassembled WGS sequence"/>
</dbReference>
<feature type="transmembrane region" description="Helical" evidence="9">
    <location>
        <begin position="54"/>
        <end position="74"/>
    </location>
</feature>
<organism evidence="10 11">
    <name type="scientific">Leucobacter chromiiresistens</name>
    <dbReference type="NCBI Taxonomy" id="1079994"/>
    <lineage>
        <taxon>Bacteria</taxon>
        <taxon>Bacillati</taxon>
        <taxon>Actinomycetota</taxon>
        <taxon>Actinomycetes</taxon>
        <taxon>Micrococcales</taxon>
        <taxon>Microbacteriaceae</taxon>
        <taxon>Leucobacter</taxon>
    </lineage>
</organism>
<evidence type="ECO:0000256" key="3">
    <source>
        <dbReference type="ARBA" id="ARBA00022448"/>
    </source>
</evidence>
<feature type="region of interest" description="Disordered" evidence="8">
    <location>
        <begin position="394"/>
        <end position="424"/>
    </location>
</feature>
<keyword evidence="6 9" id="KW-1133">Transmembrane helix</keyword>
<evidence type="ECO:0000256" key="6">
    <source>
        <dbReference type="ARBA" id="ARBA00022989"/>
    </source>
</evidence>
<keyword evidence="7 9" id="KW-0472">Membrane</keyword>
<comment type="subcellular location">
    <subcellularLocation>
        <location evidence="1">Cell membrane</location>
        <topology evidence="1">Multi-pass membrane protein</topology>
    </subcellularLocation>
</comment>
<evidence type="ECO:0000256" key="9">
    <source>
        <dbReference type="SAM" id="Phobius"/>
    </source>
</evidence>
<name>A0A147ENN8_9MICO</name>
<feature type="transmembrane region" description="Helical" evidence="9">
    <location>
        <begin position="364"/>
        <end position="386"/>
    </location>
</feature>
<feature type="transmembrane region" description="Helical" evidence="9">
    <location>
        <begin position="269"/>
        <end position="293"/>
    </location>
</feature>
<proteinExistence type="inferred from homology"/>
<evidence type="ECO:0000256" key="4">
    <source>
        <dbReference type="ARBA" id="ARBA00022475"/>
    </source>
</evidence>
<evidence type="ECO:0000256" key="1">
    <source>
        <dbReference type="ARBA" id="ARBA00004651"/>
    </source>
</evidence>
<sequence>MVDWHRVALRGTPTEGNDMLRWWAAKESGEEGPSKAVSSPGYIPWGNGARINPFTFGLLGALGVLVALLIGAIIGQLGTVLVYVGVALFLSLGLDPVVSRIERRLPRPAAVAVVVGGVLLAFAGVLLAIVPVLVQQITNLVENAPQMVDDIVHSDWYAWLTGQLGTDFDSAISGALDFLQDPTNLGEIGGGIVAVGAGIAGGVTGVIIVLILTLYFMASMRAMKRLAVRFVPAYHRPRFRELLEDVSGAVGRYVIGQVSLALCNGVLSLVFLSIIDAPLPALLALIAFVGSLIPLVGTLSASIIITAVCLVNSPMTALTAGIYYLVYMQIEAYVLSPRIMSRAVAVPGSLVVIAAVGGGALGGILGALVAIPVAASVIIIVQKVVFPAQDMKRLPPGERPLAAETGAAEPADGLPSPGAPSAEA</sequence>